<name>A0AAV5UZM1_9BILA</name>
<feature type="non-terminal residue" evidence="1">
    <location>
        <position position="88"/>
    </location>
</feature>
<sequence length="88" mass="9753">WDFMFDPFDDANEALRKSQSHGRLQYLAVTDGTGDRCNVASTFVSKEASAEIMEITKDALDSNRDLADATLTYAPHLAADLFNISHLD</sequence>
<evidence type="ECO:0000313" key="1">
    <source>
        <dbReference type="EMBL" id="GMT12740.1"/>
    </source>
</evidence>
<protein>
    <submittedName>
        <fullName evidence="1">Uncharacterized protein</fullName>
    </submittedName>
</protein>
<organism evidence="1 2">
    <name type="scientific">Pristionchus fissidentatus</name>
    <dbReference type="NCBI Taxonomy" id="1538716"/>
    <lineage>
        <taxon>Eukaryota</taxon>
        <taxon>Metazoa</taxon>
        <taxon>Ecdysozoa</taxon>
        <taxon>Nematoda</taxon>
        <taxon>Chromadorea</taxon>
        <taxon>Rhabditida</taxon>
        <taxon>Rhabditina</taxon>
        <taxon>Diplogasteromorpha</taxon>
        <taxon>Diplogasteroidea</taxon>
        <taxon>Neodiplogasteridae</taxon>
        <taxon>Pristionchus</taxon>
    </lineage>
</organism>
<gene>
    <name evidence="1" type="ORF">PFISCL1PPCAC_4037</name>
</gene>
<keyword evidence="2" id="KW-1185">Reference proteome</keyword>
<accession>A0AAV5UZM1</accession>
<dbReference type="Proteomes" id="UP001432322">
    <property type="component" value="Unassembled WGS sequence"/>
</dbReference>
<evidence type="ECO:0000313" key="2">
    <source>
        <dbReference type="Proteomes" id="UP001432322"/>
    </source>
</evidence>
<comment type="caution">
    <text evidence="1">The sequence shown here is derived from an EMBL/GenBank/DDBJ whole genome shotgun (WGS) entry which is preliminary data.</text>
</comment>
<feature type="non-terminal residue" evidence="1">
    <location>
        <position position="1"/>
    </location>
</feature>
<reference evidence="1" key="1">
    <citation type="submission" date="2023-10" db="EMBL/GenBank/DDBJ databases">
        <title>Genome assembly of Pristionchus species.</title>
        <authorList>
            <person name="Yoshida K."/>
            <person name="Sommer R.J."/>
        </authorList>
    </citation>
    <scope>NUCLEOTIDE SEQUENCE</scope>
    <source>
        <strain evidence="1">RS5133</strain>
    </source>
</reference>
<dbReference type="EMBL" id="BTSY01000002">
    <property type="protein sequence ID" value="GMT12740.1"/>
    <property type="molecule type" value="Genomic_DNA"/>
</dbReference>
<dbReference type="AlphaFoldDB" id="A0AAV5UZM1"/>
<proteinExistence type="predicted"/>